<dbReference type="SUPFAM" id="SSF55073">
    <property type="entry name" value="Nucleotide cyclase"/>
    <property type="match status" value="1"/>
</dbReference>
<feature type="transmembrane region" description="Helical" evidence="1">
    <location>
        <begin position="153"/>
        <end position="175"/>
    </location>
</feature>
<reference evidence="4 5" key="1">
    <citation type="journal article" date="2013" name="Genome Announc.">
        <title>Genome Sequence of the Pyrene- and Fluoranthene-Degrading Bacterium Cycloclasticus sp. Strain PY97M.</title>
        <authorList>
            <person name="Cui Z."/>
            <person name="Xu G."/>
            <person name="Li Q."/>
            <person name="Gao W."/>
            <person name="Zheng L."/>
        </authorList>
    </citation>
    <scope>NUCLEOTIDE SEQUENCE [LARGE SCALE GENOMIC DNA]</scope>
    <source>
        <strain evidence="4 5">PY97M</strain>
    </source>
</reference>
<keyword evidence="1" id="KW-0472">Membrane</keyword>
<dbReference type="Gene3D" id="6.10.340.10">
    <property type="match status" value="1"/>
</dbReference>
<dbReference type="Gene3D" id="3.30.110.200">
    <property type="match status" value="1"/>
</dbReference>
<feature type="domain" description="GGDEF" evidence="3">
    <location>
        <begin position="263"/>
        <end position="396"/>
    </location>
</feature>
<evidence type="ECO:0000259" key="2">
    <source>
        <dbReference type="PROSITE" id="PS50883"/>
    </source>
</evidence>
<comment type="caution">
    <text evidence="4">The sequence shown here is derived from an EMBL/GenBank/DDBJ whole genome shotgun (WGS) entry which is preliminary data.</text>
</comment>
<gene>
    <name evidence="4" type="ORF">L196_10244</name>
</gene>
<feature type="domain" description="EAL" evidence="2">
    <location>
        <begin position="403"/>
        <end position="634"/>
    </location>
</feature>
<evidence type="ECO:0000256" key="1">
    <source>
        <dbReference type="SAM" id="Phobius"/>
    </source>
</evidence>
<evidence type="ECO:0000313" key="5">
    <source>
        <dbReference type="Proteomes" id="UP000015462"/>
    </source>
</evidence>
<keyword evidence="1" id="KW-0812">Transmembrane</keyword>
<dbReference type="Gene3D" id="3.20.20.450">
    <property type="entry name" value="EAL domain"/>
    <property type="match status" value="1"/>
</dbReference>
<dbReference type="Gene3D" id="3.30.70.270">
    <property type="match status" value="1"/>
</dbReference>
<keyword evidence="5" id="KW-1185">Reference proteome</keyword>
<dbReference type="SMART" id="SM00052">
    <property type="entry name" value="EAL"/>
    <property type="match status" value="1"/>
</dbReference>
<evidence type="ECO:0000259" key="3">
    <source>
        <dbReference type="PROSITE" id="PS50887"/>
    </source>
</evidence>
<dbReference type="InterPro" id="IPR035919">
    <property type="entry name" value="EAL_sf"/>
</dbReference>
<dbReference type="Gene3D" id="6.20.270.20">
    <property type="entry name" value="LapD/MoxY periplasmic domain"/>
    <property type="match status" value="1"/>
</dbReference>
<dbReference type="Pfam" id="PF00990">
    <property type="entry name" value="GGDEF"/>
    <property type="match status" value="1"/>
</dbReference>
<dbReference type="Proteomes" id="UP000015462">
    <property type="component" value="Unassembled WGS sequence"/>
</dbReference>
<evidence type="ECO:0000313" key="4">
    <source>
        <dbReference type="EMBL" id="EPD12493.1"/>
    </source>
</evidence>
<dbReference type="InterPro" id="IPR029787">
    <property type="entry name" value="Nucleotide_cyclase"/>
</dbReference>
<dbReference type="InterPro" id="IPR000160">
    <property type="entry name" value="GGDEF_dom"/>
</dbReference>
<protein>
    <submittedName>
        <fullName evidence="4">Diguanylate cyclase/phosphodiesterase with extracellular sensor</fullName>
    </submittedName>
</protein>
<keyword evidence="1" id="KW-1133">Transmembrane helix</keyword>
<dbReference type="Pfam" id="PF16448">
    <property type="entry name" value="LapD_MoxY_N"/>
    <property type="match status" value="1"/>
</dbReference>
<dbReference type="InterPro" id="IPR043128">
    <property type="entry name" value="Rev_trsase/Diguanyl_cyclase"/>
</dbReference>
<dbReference type="SUPFAM" id="SSF141868">
    <property type="entry name" value="EAL domain-like"/>
    <property type="match status" value="1"/>
</dbReference>
<dbReference type="PROSITE" id="PS50883">
    <property type="entry name" value="EAL"/>
    <property type="match status" value="1"/>
</dbReference>
<dbReference type="RefSeq" id="WP_016390903.1">
    <property type="nucleotide sequence ID" value="NZ_KE646810.1"/>
</dbReference>
<dbReference type="PROSITE" id="PS50887">
    <property type="entry name" value="GGDEF"/>
    <property type="match status" value="1"/>
</dbReference>
<dbReference type="EMBL" id="ASHL01000010">
    <property type="protein sequence ID" value="EPD12493.1"/>
    <property type="molecule type" value="Genomic_DNA"/>
</dbReference>
<name>A0AB33YZW5_9GAMM</name>
<accession>A0AB33YZW5</accession>
<sequence length="634" mass="71258">MSLSKQLLILISALFLIIFSVNFVLSVNNIRSYLEGESQIHAQDTATSLGLSLSPYMVDTQDPVLETMMKAIFDRGYYKEIKLVDVTGQSLVTLRNDKTFASVPQWFIDFVPMQTARADSEISSGWSISGTISVTINPGYAYFKLYEQVKTSFYYSLMVFAASIVLLLLVLQITLSSLKRIGVMAETISTGHFDMIKRLPWTTEVRKVALSMNIMSKKLERVIQNLNKKLENIGKKLQLDELTGLSKKSSFELRLKEVQSSHEEAFVFMIKIDALTSLVKELGPDTIDQFIKDFAEILKSKTSVDSSVDIDAYRFFGSEFVLLMRGATVDQSERLARSLSTSFTELGEQYNKKDIAHIGVAAFDPFSPKNNILLAANEAYEQAQLIGANSYYLRKGKDRAKDMAEWKELVFDIVDNDDFKVSYVSTTENLQTADVLMQDAFSEALDKNGDVLSIGTFVSIAEKFVKIVDLDKGVVSRVIDHIKENNISNQIAINLSSRTVKSSDFRGWLTVLLNQNQAVAGQLVFSLSAYAVNKEIGVYKEFIHFIRKHNAKVLIKRFETQSMLPQAVKELKPDYIRLARDLGNGIAQDVEKREFVKTMLEIGELLDIQVLAENIQADEDIECLTKMGVLGASR</sequence>
<dbReference type="AlphaFoldDB" id="A0AB33YZW5"/>
<dbReference type="PANTHER" id="PTHR33121:SF79">
    <property type="entry name" value="CYCLIC DI-GMP PHOSPHODIESTERASE PDED-RELATED"/>
    <property type="match status" value="1"/>
</dbReference>
<organism evidence="4 5">
    <name type="scientific">Cycloclasticus pugetii</name>
    <dbReference type="NCBI Taxonomy" id="34068"/>
    <lineage>
        <taxon>Bacteria</taxon>
        <taxon>Pseudomonadati</taxon>
        <taxon>Pseudomonadota</taxon>
        <taxon>Gammaproteobacteria</taxon>
        <taxon>Thiotrichales</taxon>
        <taxon>Piscirickettsiaceae</taxon>
        <taxon>Cycloclasticus</taxon>
    </lineage>
</organism>
<dbReference type="Pfam" id="PF00563">
    <property type="entry name" value="EAL"/>
    <property type="match status" value="1"/>
</dbReference>
<dbReference type="InterPro" id="IPR050706">
    <property type="entry name" value="Cyclic-di-GMP_PDE-like"/>
</dbReference>
<dbReference type="SMART" id="SM00267">
    <property type="entry name" value="GGDEF"/>
    <property type="match status" value="1"/>
</dbReference>
<dbReference type="CDD" id="cd01948">
    <property type="entry name" value="EAL"/>
    <property type="match status" value="1"/>
</dbReference>
<dbReference type="GO" id="GO:0071111">
    <property type="term" value="F:cyclic-guanylate-specific phosphodiesterase activity"/>
    <property type="evidence" value="ECO:0007669"/>
    <property type="project" value="InterPro"/>
</dbReference>
<dbReference type="InterPro" id="IPR001633">
    <property type="entry name" value="EAL_dom"/>
</dbReference>
<dbReference type="InterPro" id="IPR042461">
    <property type="entry name" value="LapD_MoxY_peri_C"/>
</dbReference>
<dbReference type="PANTHER" id="PTHR33121">
    <property type="entry name" value="CYCLIC DI-GMP PHOSPHODIESTERASE PDEF"/>
    <property type="match status" value="1"/>
</dbReference>
<dbReference type="InterPro" id="IPR032244">
    <property type="entry name" value="LapD_MoxY_N"/>
</dbReference>
<proteinExistence type="predicted"/>